<feature type="compositionally biased region" description="Basic and acidic residues" evidence="1">
    <location>
        <begin position="1"/>
        <end position="20"/>
    </location>
</feature>
<dbReference type="Proteomes" id="UP000077098">
    <property type="component" value="Unassembled WGS sequence"/>
</dbReference>
<name>A0A176XHX7_AGRTU</name>
<sequence length="65" mass="7038">MREEGVRHIAKQKADGKEKSAAAPGLQSADTVRTQMSRGFQTFATGRRNAATAFAQEGKNSVTER</sequence>
<dbReference type="EMBL" id="LXPS01000005">
    <property type="protein sequence ID" value="OAE48546.1"/>
    <property type="molecule type" value="Genomic_DNA"/>
</dbReference>
<comment type="caution">
    <text evidence="2">The sequence shown here is derived from an EMBL/GenBank/DDBJ whole genome shotgun (WGS) entry which is preliminary data.</text>
</comment>
<proteinExistence type="predicted"/>
<organism evidence="2 3">
    <name type="scientific">Agrobacterium tumefaciens</name>
    <dbReference type="NCBI Taxonomy" id="358"/>
    <lineage>
        <taxon>Bacteria</taxon>
        <taxon>Pseudomonadati</taxon>
        <taxon>Pseudomonadota</taxon>
        <taxon>Alphaproteobacteria</taxon>
        <taxon>Hyphomicrobiales</taxon>
        <taxon>Rhizobiaceae</taxon>
        <taxon>Rhizobium/Agrobacterium group</taxon>
        <taxon>Agrobacterium</taxon>
        <taxon>Agrobacterium tumefaciens complex</taxon>
    </lineage>
</organism>
<evidence type="ECO:0000313" key="3">
    <source>
        <dbReference type="Proteomes" id="UP000077098"/>
    </source>
</evidence>
<evidence type="ECO:0000313" key="2">
    <source>
        <dbReference type="EMBL" id="OAE48546.1"/>
    </source>
</evidence>
<reference evidence="2 3" key="1">
    <citation type="submission" date="2016-05" db="EMBL/GenBank/DDBJ databases">
        <authorList>
            <person name="Lavstsen T."/>
            <person name="Jespersen J.S."/>
        </authorList>
    </citation>
    <scope>NUCLEOTIDE SEQUENCE [LARGE SCALE GENOMIC DNA]</scope>
    <source>
        <strain evidence="2 3">KCJ1736</strain>
    </source>
</reference>
<accession>A0A176XHX7</accession>
<dbReference type="AlphaFoldDB" id="A0A176XHX7"/>
<evidence type="ECO:0000256" key="1">
    <source>
        <dbReference type="SAM" id="MobiDB-lite"/>
    </source>
</evidence>
<protein>
    <submittedName>
        <fullName evidence="2">Uncharacterized protein</fullName>
    </submittedName>
</protein>
<feature type="region of interest" description="Disordered" evidence="1">
    <location>
        <begin position="1"/>
        <end position="33"/>
    </location>
</feature>
<gene>
    <name evidence="2" type="ORF">A7J57_21190</name>
</gene>